<comment type="caution">
    <text evidence="2">The sequence shown here is derived from an EMBL/GenBank/DDBJ whole genome shotgun (WGS) entry which is preliminary data.</text>
</comment>
<dbReference type="AlphaFoldDB" id="A0ABD3RDB0"/>
<sequence>MMGLPDRIKNWPLSGVIKERISPKRFKSRRTSAHVKDKPPVFIVTSKPNGADDENAKHHGRFVWLIKNHAESVQEVVSNAGGEGDVAESTVVVHTTGPAWMRHCTANIVESGGDDSKTCTAAQEAASDAGNEGRAPDSALNTLERVLCCMGWGSSHQMGEQTCENSNIGGASGDNSSCGSSGSYDDDERSGETWQPDVSRLDQVLTLSAMADDMSDISLSDSEADDSDDDSHDRKS</sequence>
<evidence type="ECO:0000313" key="3">
    <source>
        <dbReference type="Proteomes" id="UP001530377"/>
    </source>
</evidence>
<gene>
    <name evidence="2" type="ORF">ACHAXA_010275</name>
</gene>
<feature type="compositionally biased region" description="Low complexity" evidence="1">
    <location>
        <begin position="173"/>
        <end position="183"/>
    </location>
</feature>
<proteinExistence type="predicted"/>
<name>A0ABD3RDB0_9STRA</name>
<accession>A0ABD3RDB0</accession>
<feature type="region of interest" description="Disordered" evidence="1">
    <location>
        <begin position="212"/>
        <end position="236"/>
    </location>
</feature>
<reference evidence="2 3" key="1">
    <citation type="submission" date="2024-10" db="EMBL/GenBank/DDBJ databases">
        <title>Updated reference genomes for cyclostephanoid diatoms.</title>
        <authorList>
            <person name="Roberts W.R."/>
            <person name="Alverson A.J."/>
        </authorList>
    </citation>
    <scope>NUCLEOTIDE SEQUENCE [LARGE SCALE GENOMIC DNA]</scope>
    <source>
        <strain evidence="2 3">AJA228-03</strain>
    </source>
</reference>
<dbReference type="Proteomes" id="UP001530377">
    <property type="component" value="Unassembled WGS sequence"/>
</dbReference>
<evidence type="ECO:0000313" key="2">
    <source>
        <dbReference type="EMBL" id="KAL3811014.1"/>
    </source>
</evidence>
<organism evidence="2 3">
    <name type="scientific">Cyclostephanos tholiformis</name>
    <dbReference type="NCBI Taxonomy" id="382380"/>
    <lineage>
        <taxon>Eukaryota</taxon>
        <taxon>Sar</taxon>
        <taxon>Stramenopiles</taxon>
        <taxon>Ochrophyta</taxon>
        <taxon>Bacillariophyta</taxon>
        <taxon>Coscinodiscophyceae</taxon>
        <taxon>Thalassiosirophycidae</taxon>
        <taxon>Stephanodiscales</taxon>
        <taxon>Stephanodiscaceae</taxon>
        <taxon>Cyclostephanos</taxon>
    </lineage>
</organism>
<evidence type="ECO:0000256" key="1">
    <source>
        <dbReference type="SAM" id="MobiDB-lite"/>
    </source>
</evidence>
<feature type="region of interest" description="Disordered" evidence="1">
    <location>
        <begin position="163"/>
        <end position="199"/>
    </location>
</feature>
<keyword evidence="3" id="KW-1185">Reference proteome</keyword>
<protein>
    <submittedName>
        <fullName evidence="2">Uncharacterized protein</fullName>
    </submittedName>
</protein>
<dbReference type="EMBL" id="JALLPB020000286">
    <property type="protein sequence ID" value="KAL3811014.1"/>
    <property type="molecule type" value="Genomic_DNA"/>
</dbReference>